<dbReference type="Pfam" id="PF00436">
    <property type="entry name" value="SSB"/>
    <property type="match status" value="1"/>
</dbReference>
<dbReference type="PANTHER" id="PTHR10302">
    <property type="entry name" value="SINGLE-STRANDED DNA-BINDING PROTEIN"/>
    <property type="match status" value="1"/>
</dbReference>
<evidence type="ECO:0000313" key="4">
    <source>
        <dbReference type="EMBL" id="CAB4130765.1"/>
    </source>
</evidence>
<dbReference type="HAMAP" id="MF_00984">
    <property type="entry name" value="SSB"/>
    <property type="match status" value="1"/>
</dbReference>
<dbReference type="InterPro" id="IPR011344">
    <property type="entry name" value="ssDNA-bd"/>
</dbReference>
<evidence type="ECO:0000256" key="2">
    <source>
        <dbReference type="PROSITE-ProRule" id="PRU00252"/>
    </source>
</evidence>
<protein>
    <submittedName>
        <fullName evidence="4">Ssb Single-stranded DNA-binding protein</fullName>
    </submittedName>
</protein>
<dbReference type="NCBIfam" id="TIGR00621">
    <property type="entry name" value="ssb"/>
    <property type="match status" value="1"/>
</dbReference>
<dbReference type="EMBL" id="LR796251">
    <property type="protein sequence ID" value="CAB4130765.1"/>
    <property type="molecule type" value="Genomic_DNA"/>
</dbReference>
<dbReference type="PANTHER" id="PTHR10302:SF0">
    <property type="entry name" value="SINGLE-STRANDED DNA-BINDING PROTEIN, MITOCHONDRIAL"/>
    <property type="match status" value="1"/>
</dbReference>
<dbReference type="GO" id="GO:0006260">
    <property type="term" value="P:DNA replication"/>
    <property type="evidence" value="ECO:0007669"/>
    <property type="project" value="InterPro"/>
</dbReference>
<dbReference type="InterPro" id="IPR000424">
    <property type="entry name" value="Primosome_PriB/ssb"/>
</dbReference>
<keyword evidence="1 2" id="KW-0238">DNA-binding</keyword>
<dbReference type="Gene3D" id="2.40.50.140">
    <property type="entry name" value="Nucleic acid-binding proteins"/>
    <property type="match status" value="1"/>
</dbReference>
<gene>
    <name evidence="4" type="ORF">UFOVP130_32</name>
</gene>
<dbReference type="CDD" id="cd04496">
    <property type="entry name" value="SSB_OBF"/>
    <property type="match status" value="1"/>
</dbReference>
<feature type="region of interest" description="Disordered" evidence="3">
    <location>
        <begin position="106"/>
        <end position="135"/>
    </location>
</feature>
<dbReference type="InterPro" id="IPR012340">
    <property type="entry name" value="NA-bd_OB-fold"/>
</dbReference>
<reference evidence="4" key="1">
    <citation type="submission" date="2020-04" db="EMBL/GenBank/DDBJ databases">
        <authorList>
            <person name="Chiriac C."/>
            <person name="Salcher M."/>
            <person name="Ghai R."/>
            <person name="Kavagutti S V."/>
        </authorList>
    </citation>
    <scope>NUCLEOTIDE SEQUENCE</scope>
</reference>
<organism evidence="4">
    <name type="scientific">uncultured Caudovirales phage</name>
    <dbReference type="NCBI Taxonomy" id="2100421"/>
    <lineage>
        <taxon>Viruses</taxon>
        <taxon>Duplodnaviria</taxon>
        <taxon>Heunggongvirae</taxon>
        <taxon>Uroviricota</taxon>
        <taxon>Caudoviricetes</taxon>
        <taxon>Peduoviridae</taxon>
        <taxon>Maltschvirus</taxon>
        <taxon>Maltschvirus maltsch</taxon>
    </lineage>
</organism>
<evidence type="ECO:0000256" key="1">
    <source>
        <dbReference type="ARBA" id="ARBA00023125"/>
    </source>
</evidence>
<dbReference type="PROSITE" id="PS50935">
    <property type="entry name" value="SSB"/>
    <property type="match status" value="1"/>
</dbReference>
<sequence length="135" mass="14884">MSRSLNEVTLFGTLGKDAEIKNTQGGVSVATLSLATERNWKDKASGEWKKETDWHRVTAWRVENLADYLTKGKQILVRGRLQTRSYEDKNGEKRFVTEVIADNIILAGGGDKGGGSPRDSGRDSGPPMTDDDIPF</sequence>
<proteinExistence type="inferred from homology"/>
<feature type="compositionally biased region" description="Gly residues" evidence="3">
    <location>
        <begin position="107"/>
        <end position="116"/>
    </location>
</feature>
<accession>A0A6J5L9W4</accession>
<dbReference type="GO" id="GO:0003697">
    <property type="term" value="F:single-stranded DNA binding"/>
    <property type="evidence" value="ECO:0007669"/>
    <property type="project" value="InterPro"/>
</dbReference>
<name>A0A6J5L9W4_9CAUD</name>
<dbReference type="SUPFAM" id="SSF50249">
    <property type="entry name" value="Nucleic acid-binding proteins"/>
    <property type="match status" value="1"/>
</dbReference>
<dbReference type="GO" id="GO:0009295">
    <property type="term" value="C:nucleoid"/>
    <property type="evidence" value="ECO:0007669"/>
    <property type="project" value="TreeGrafter"/>
</dbReference>
<evidence type="ECO:0000256" key="3">
    <source>
        <dbReference type="SAM" id="MobiDB-lite"/>
    </source>
</evidence>